<keyword evidence="2" id="KW-1185">Reference proteome</keyword>
<protein>
    <submittedName>
        <fullName evidence="1">Uncharacterized protein</fullName>
    </submittedName>
</protein>
<dbReference type="Proteomes" id="UP000324233">
    <property type="component" value="Plasmid pOJF2_2"/>
</dbReference>
<sequence>MNDEEISREMAALARTFPSMKYALGVEPWNALQLETWAKGPHSHGQVVTARFLLAVWDPHRAWELERFELMEALRVWDDAHRGAFLAWASEPWWP</sequence>
<proteinExistence type="predicted"/>
<dbReference type="EMBL" id="CP042999">
    <property type="protein sequence ID" value="QEH39319.1"/>
    <property type="molecule type" value="Genomic_DNA"/>
</dbReference>
<gene>
    <name evidence="1" type="ORF">OJF2_79340</name>
</gene>
<reference evidence="1 2" key="1">
    <citation type="submission" date="2019-08" db="EMBL/GenBank/DDBJ databases">
        <title>Deep-cultivation of Planctomycetes and their phenomic and genomic characterization uncovers novel biology.</title>
        <authorList>
            <person name="Wiegand S."/>
            <person name="Jogler M."/>
            <person name="Boedeker C."/>
            <person name="Pinto D."/>
            <person name="Vollmers J."/>
            <person name="Rivas-Marin E."/>
            <person name="Kohn T."/>
            <person name="Peeters S.H."/>
            <person name="Heuer A."/>
            <person name="Rast P."/>
            <person name="Oberbeckmann S."/>
            <person name="Bunk B."/>
            <person name="Jeske O."/>
            <person name="Meyerdierks A."/>
            <person name="Storesund J.E."/>
            <person name="Kallscheuer N."/>
            <person name="Luecker S."/>
            <person name="Lage O.M."/>
            <person name="Pohl T."/>
            <person name="Merkel B.J."/>
            <person name="Hornburger P."/>
            <person name="Mueller R.-W."/>
            <person name="Bruemmer F."/>
            <person name="Labrenz M."/>
            <person name="Spormann A.M."/>
            <person name="Op den Camp H."/>
            <person name="Overmann J."/>
            <person name="Amann R."/>
            <person name="Jetten M.S.M."/>
            <person name="Mascher T."/>
            <person name="Medema M.H."/>
            <person name="Devos D.P."/>
            <person name="Kaster A.-K."/>
            <person name="Ovreas L."/>
            <person name="Rohde M."/>
            <person name="Galperin M.Y."/>
            <person name="Jogler C."/>
        </authorList>
    </citation>
    <scope>NUCLEOTIDE SEQUENCE [LARGE SCALE GENOMIC DNA]</scope>
    <source>
        <strain evidence="1 2">OJF2</strain>
        <plasmid evidence="2">pojf2_2</plasmid>
    </source>
</reference>
<accession>A0A5B9WGD2</accession>
<dbReference type="KEGG" id="agv:OJF2_79340"/>
<geneLocation type="plasmid" evidence="2">
    <name>pojf2_2</name>
</geneLocation>
<name>A0A5B9WGD2_9BACT</name>
<dbReference type="AlphaFoldDB" id="A0A5B9WGD2"/>
<keyword evidence="1" id="KW-0614">Plasmid</keyword>
<dbReference type="OrthoDB" id="288360at2"/>
<dbReference type="RefSeq" id="WP_148599208.1">
    <property type="nucleotide sequence ID" value="NZ_CP042999.1"/>
</dbReference>
<evidence type="ECO:0000313" key="1">
    <source>
        <dbReference type="EMBL" id="QEH39319.1"/>
    </source>
</evidence>
<evidence type="ECO:0000313" key="2">
    <source>
        <dbReference type="Proteomes" id="UP000324233"/>
    </source>
</evidence>
<organism evidence="1 2">
    <name type="scientific">Aquisphaera giovannonii</name>
    <dbReference type="NCBI Taxonomy" id="406548"/>
    <lineage>
        <taxon>Bacteria</taxon>
        <taxon>Pseudomonadati</taxon>
        <taxon>Planctomycetota</taxon>
        <taxon>Planctomycetia</taxon>
        <taxon>Isosphaerales</taxon>
        <taxon>Isosphaeraceae</taxon>
        <taxon>Aquisphaera</taxon>
    </lineage>
</organism>